<evidence type="ECO:0000313" key="2">
    <source>
        <dbReference type="Proteomes" id="UP000297638"/>
    </source>
</evidence>
<dbReference type="RefSeq" id="WP_134780916.1">
    <property type="nucleotide sequence ID" value="NZ_SPDS01000002.1"/>
</dbReference>
<dbReference type="AlphaFoldDB" id="A0A4Y8TV28"/>
<name>A0A4Y8TV28_9MICC</name>
<dbReference type="Proteomes" id="UP000297638">
    <property type="component" value="Unassembled WGS sequence"/>
</dbReference>
<sequence>MRSKIAELVSEAIGSRQGREQLSAHGWVQGMPIVIAQPEEIVKDVMSLVAAHQPPVLVATFNPEDNELWFLYVAIGCTALKVEDPLEEHTSIGELYKMAVGSSFLTFRIAQMPTSSVVHAMEPQRVRHHAGYRPVNISAVNGR</sequence>
<comment type="caution">
    <text evidence="1">The sequence shown here is derived from an EMBL/GenBank/DDBJ whole genome shotgun (WGS) entry which is preliminary data.</text>
</comment>
<accession>A0A4Y8TV28</accession>
<reference evidence="1 2" key="1">
    <citation type="submission" date="2019-03" db="EMBL/GenBank/DDBJ databases">
        <title>Glutamicibacter sp. LJH19 genome.</title>
        <authorList>
            <person name="Sinai Borker S."/>
            <person name="Kumar R."/>
        </authorList>
    </citation>
    <scope>NUCLEOTIDE SEQUENCE [LARGE SCALE GENOMIC DNA]</scope>
    <source>
        <strain evidence="1 2">LJH19</strain>
    </source>
</reference>
<organism evidence="1 2">
    <name type="scientific">Glutamicibacter arilaitensis</name>
    <dbReference type="NCBI Taxonomy" id="256701"/>
    <lineage>
        <taxon>Bacteria</taxon>
        <taxon>Bacillati</taxon>
        <taxon>Actinomycetota</taxon>
        <taxon>Actinomycetes</taxon>
        <taxon>Micrococcales</taxon>
        <taxon>Micrococcaceae</taxon>
        <taxon>Glutamicibacter</taxon>
    </lineage>
</organism>
<proteinExistence type="predicted"/>
<gene>
    <name evidence="1" type="ORF">EXY26_14285</name>
</gene>
<evidence type="ECO:0000313" key="1">
    <source>
        <dbReference type="EMBL" id="TFH55117.1"/>
    </source>
</evidence>
<protein>
    <submittedName>
        <fullName evidence="1">Uncharacterized protein</fullName>
    </submittedName>
</protein>
<dbReference type="EMBL" id="SPDS01000002">
    <property type="protein sequence ID" value="TFH55117.1"/>
    <property type="molecule type" value="Genomic_DNA"/>
</dbReference>